<gene>
    <name evidence="1" type="ORF">AB4Y32_12050</name>
</gene>
<proteinExistence type="predicted"/>
<reference evidence="1" key="1">
    <citation type="submission" date="2024-07" db="EMBL/GenBank/DDBJ databases">
        <title>A survey of Mimosa microsymbionts across Brazilian biomes reveals a high diversity of Paraburkholderia nodulating endemic species, but also that Cupriavidus is common as a symbiont of widespread species.</title>
        <authorList>
            <person name="Rouws L."/>
            <person name="Barauna A."/>
            <person name="Beukes C."/>
            <person name="Rouws J.R.C."/>
            <person name="De Faria S.M."/>
            <person name="Gross E."/>
            <person name="Bueno Dos Reis Junior F."/>
            <person name="Simon M.F."/>
            <person name="Maluk M."/>
            <person name="Odee D.W."/>
            <person name="Kenicer G."/>
            <person name="Young J.P.W."/>
            <person name="Reis V.M."/>
            <person name="Zilli J."/>
            <person name="James E.K."/>
        </authorList>
    </citation>
    <scope>NUCLEOTIDE SEQUENCE</scope>
    <source>
        <strain evidence="1">EG181B</strain>
    </source>
</reference>
<dbReference type="Proteomes" id="UP001558850">
    <property type="component" value="Unassembled WGS sequence"/>
</dbReference>
<evidence type="ECO:0000313" key="2">
    <source>
        <dbReference type="Proteomes" id="UP001558850"/>
    </source>
</evidence>
<organism evidence="1 2">
    <name type="scientific">Paraburkholderia phymatum</name>
    <dbReference type="NCBI Taxonomy" id="148447"/>
    <lineage>
        <taxon>Bacteria</taxon>
        <taxon>Pseudomonadati</taxon>
        <taxon>Pseudomonadota</taxon>
        <taxon>Betaproteobacteria</taxon>
        <taxon>Burkholderiales</taxon>
        <taxon>Burkholderiaceae</taxon>
        <taxon>Paraburkholderia</taxon>
    </lineage>
</organism>
<name>A0ACC6TYW9_9BURK</name>
<accession>A0ACC6TYW9</accession>
<sequence length="67" mass="7064">MENADDHDDLVRGNSRSAFDPCIAMKASAIAAEIKQDRIVPTFASKKKKPGEAPGSNGRPPQPSGEG</sequence>
<keyword evidence="2" id="KW-1185">Reference proteome</keyword>
<protein>
    <submittedName>
        <fullName evidence="1">Uncharacterized protein</fullName>
    </submittedName>
</protein>
<dbReference type="EMBL" id="JBFRCH010000005">
    <property type="protein sequence ID" value="MEX3932527.1"/>
    <property type="molecule type" value="Genomic_DNA"/>
</dbReference>
<comment type="caution">
    <text evidence="1">The sequence shown here is derived from an EMBL/GenBank/DDBJ whole genome shotgun (WGS) entry which is preliminary data.</text>
</comment>
<evidence type="ECO:0000313" key="1">
    <source>
        <dbReference type="EMBL" id="MEX3932527.1"/>
    </source>
</evidence>